<dbReference type="AlphaFoldDB" id="A0ABD5X158"/>
<dbReference type="PANTHER" id="PTHR43883">
    <property type="entry name" value="SLR0207 PROTEIN"/>
    <property type="match status" value="1"/>
</dbReference>
<dbReference type="Proteomes" id="UP001596388">
    <property type="component" value="Unassembled WGS sequence"/>
</dbReference>
<dbReference type="PANTHER" id="PTHR43883:SF1">
    <property type="entry name" value="GLUCONOKINASE"/>
    <property type="match status" value="1"/>
</dbReference>
<comment type="caution">
    <text evidence="1">The sequence shown here is derived from an EMBL/GenBank/DDBJ whole genome shotgun (WGS) entry which is preliminary data.</text>
</comment>
<evidence type="ECO:0000313" key="1">
    <source>
        <dbReference type="EMBL" id="MFC7096896.1"/>
    </source>
</evidence>
<dbReference type="EMBL" id="JBHTAG010000002">
    <property type="protein sequence ID" value="MFC7096896.1"/>
    <property type="molecule type" value="Genomic_DNA"/>
</dbReference>
<dbReference type="InterPro" id="IPR027417">
    <property type="entry name" value="P-loop_NTPase"/>
</dbReference>
<dbReference type="RefSeq" id="WP_276238641.1">
    <property type="nucleotide sequence ID" value="NZ_CP119989.1"/>
</dbReference>
<proteinExistence type="predicted"/>
<organism evidence="1 2">
    <name type="scientific">Halobaculum marinum</name>
    <dbReference type="NCBI Taxonomy" id="3031996"/>
    <lineage>
        <taxon>Archaea</taxon>
        <taxon>Methanobacteriati</taxon>
        <taxon>Methanobacteriota</taxon>
        <taxon>Stenosarchaea group</taxon>
        <taxon>Halobacteria</taxon>
        <taxon>Halobacteriales</taxon>
        <taxon>Haloferacaceae</taxon>
        <taxon>Halobaculum</taxon>
    </lineage>
</organism>
<gene>
    <name evidence="1" type="ORF">ACFQKD_06215</name>
</gene>
<protein>
    <submittedName>
        <fullName evidence="1">AAA family ATPase</fullName>
    </submittedName>
</protein>
<dbReference type="Gene3D" id="3.40.50.300">
    <property type="entry name" value="P-loop containing nucleotide triphosphate hydrolases"/>
    <property type="match status" value="1"/>
</dbReference>
<dbReference type="GeneID" id="79269210"/>
<dbReference type="SUPFAM" id="SSF52540">
    <property type="entry name" value="P-loop containing nucleoside triphosphate hydrolases"/>
    <property type="match status" value="1"/>
</dbReference>
<dbReference type="Pfam" id="PF13671">
    <property type="entry name" value="AAA_33"/>
    <property type="match status" value="1"/>
</dbReference>
<dbReference type="InterPro" id="IPR052732">
    <property type="entry name" value="Cell-binding_unc_protein"/>
</dbReference>
<sequence>MSDTARLVVVCGLPGAGKTTVAEAVAERLDATLLRTDVVRKELFPEPAYTSDESRRTYEAVFDRADETLATGESVVLDGTFRRSRRRERARSLARGHDAPFRLLKVACDEAVAKARIRSREGDASDADVEVYDILREEFEPIDDPLVVDNSGDLDGTLARVRDLF</sequence>
<accession>A0ABD5X158</accession>
<keyword evidence="2" id="KW-1185">Reference proteome</keyword>
<reference evidence="1 2" key="1">
    <citation type="journal article" date="2019" name="Int. J. Syst. Evol. Microbiol.">
        <title>The Global Catalogue of Microorganisms (GCM) 10K type strain sequencing project: providing services to taxonomists for standard genome sequencing and annotation.</title>
        <authorList>
            <consortium name="The Broad Institute Genomics Platform"/>
            <consortium name="The Broad Institute Genome Sequencing Center for Infectious Disease"/>
            <person name="Wu L."/>
            <person name="Ma J."/>
        </authorList>
    </citation>
    <scope>NUCLEOTIDE SEQUENCE [LARGE SCALE GENOMIC DNA]</scope>
    <source>
        <strain evidence="1 2">DT55</strain>
    </source>
</reference>
<name>A0ABD5X158_9EURY</name>
<evidence type="ECO:0000313" key="2">
    <source>
        <dbReference type="Proteomes" id="UP001596388"/>
    </source>
</evidence>